<protein>
    <submittedName>
        <fullName evidence="2">Uncharacterized protein</fullName>
    </submittedName>
</protein>
<evidence type="ECO:0000313" key="3">
    <source>
        <dbReference type="Proteomes" id="UP000054018"/>
    </source>
</evidence>
<name>A0A0C9YMV7_9AGAM</name>
<evidence type="ECO:0000256" key="1">
    <source>
        <dbReference type="SAM" id="MobiDB-lite"/>
    </source>
</evidence>
<feature type="region of interest" description="Disordered" evidence="1">
    <location>
        <begin position="60"/>
        <end position="155"/>
    </location>
</feature>
<feature type="compositionally biased region" description="Low complexity" evidence="1">
    <location>
        <begin position="111"/>
        <end position="125"/>
    </location>
</feature>
<feature type="compositionally biased region" description="Basic and acidic residues" evidence="1">
    <location>
        <begin position="243"/>
        <end position="252"/>
    </location>
</feature>
<proteinExistence type="predicted"/>
<feature type="compositionally biased region" description="Polar residues" evidence="1">
    <location>
        <begin position="74"/>
        <end position="89"/>
    </location>
</feature>
<reference evidence="2 3" key="1">
    <citation type="submission" date="2014-04" db="EMBL/GenBank/DDBJ databases">
        <authorList>
            <consortium name="DOE Joint Genome Institute"/>
            <person name="Kuo A."/>
            <person name="Kohler A."/>
            <person name="Costa M.D."/>
            <person name="Nagy L.G."/>
            <person name="Floudas D."/>
            <person name="Copeland A."/>
            <person name="Barry K.W."/>
            <person name="Cichocki N."/>
            <person name="Veneault-Fourrey C."/>
            <person name="LaButti K."/>
            <person name="Lindquist E.A."/>
            <person name="Lipzen A."/>
            <person name="Lundell T."/>
            <person name="Morin E."/>
            <person name="Murat C."/>
            <person name="Sun H."/>
            <person name="Tunlid A."/>
            <person name="Henrissat B."/>
            <person name="Grigoriev I.V."/>
            <person name="Hibbett D.S."/>
            <person name="Martin F."/>
            <person name="Nordberg H.P."/>
            <person name="Cantor M.N."/>
            <person name="Hua S.X."/>
        </authorList>
    </citation>
    <scope>NUCLEOTIDE SEQUENCE [LARGE SCALE GENOMIC DNA]</scope>
    <source>
        <strain evidence="2 3">441</strain>
    </source>
</reference>
<dbReference type="AlphaFoldDB" id="A0A0C9YMV7"/>
<dbReference type="HOGENOM" id="CLU_065614_1_0_1"/>
<dbReference type="STRING" id="765257.A0A0C9YMV7"/>
<feature type="region of interest" description="Disordered" evidence="1">
    <location>
        <begin position="227"/>
        <end position="262"/>
    </location>
</feature>
<keyword evidence="3" id="KW-1185">Reference proteome</keyword>
<gene>
    <name evidence="2" type="ORF">PISMIDRAFT_19400</name>
</gene>
<reference evidence="3" key="2">
    <citation type="submission" date="2015-01" db="EMBL/GenBank/DDBJ databases">
        <title>Evolutionary Origins and Diversification of the Mycorrhizal Mutualists.</title>
        <authorList>
            <consortium name="DOE Joint Genome Institute"/>
            <consortium name="Mycorrhizal Genomics Consortium"/>
            <person name="Kohler A."/>
            <person name="Kuo A."/>
            <person name="Nagy L.G."/>
            <person name="Floudas D."/>
            <person name="Copeland A."/>
            <person name="Barry K.W."/>
            <person name="Cichocki N."/>
            <person name="Veneault-Fourrey C."/>
            <person name="LaButti K."/>
            <person name="Lindquist E.A."/>
            <person name="Lipzen A."/>
            <person name="Lundell T."/>
            <person name="Morin E."/>
            <person name="Murat C."/>
            <person name="Riley R."/>
            <person name="Ohm R."/>
            <person name="Sun H."/>
            <person name="Tunlid A."/>
            <person name="Henrissat B."/>
            <person name="Grigoriev I.V."/>
            <person name="Hibbett D.S."/>
            <person name="Martin F."/>
        </authorList>
    </citation>
    <scope>NUCLEOTIDE SEQUENCE [LARGE SCALE GENOMIC DNA]</scope>
    <source>
        <strain evidence="3">441</strain>
    </source>
</reference>
<dbReference type="EMBL" id="KN834187">
    <property type="protein sequence ID" value="KIK11577.1"/>
    <property type="molecule type" value="Genomic_DNA"/>
</dbReference>
<organism evidence="2 3">
    <name type="scientific">Pisolithus microcarpus 441</name>
    <dbReference type="NCBI Taxonomy" id="765257"/>
    <lineage>
        <taxon>Eukaryota</taxon>
        <taxon>Fungi</taxon>
        <taxon>Dikarya</taxon>
        <taxon>Basidiomycota</taxon>
        <taxon>Agaricomycotina</taxon>
        <taxon>Agaricomycetes</taxon>
        <taxon>Agaricomycetidae</taxon>
        <taxon>Boletales</taxon>
        <taxon>Sclerodermatineae</taxon>
        <taxon>Pisolithaceae</taxon>
        <taxon>Pisolithus</taxon>
    </lineage>
</organism>
<dbReference type="Proteomes" id="UP000054018">
    <property type="component" value="Unassembled WGS sequence"/>
</dbReference>
<evidence type="ECO:0000313" key="2">
    <source>
        <dbReference type="EMBL" id="KIK11577.1"/>
    </source>
</evidence>
<sequence>MPVAKSRPVPAFYDSKPYLVPVLSSQVEITLLPERRVRISASESMILTELNIFSRTATSAETPRVATPRGKTPIATTSRAQTPREQTPAPTLRGKSVAIELPSSDSERSEGSPTPSESSLSSLESKLGASDKIPKPSGEAGRPGRGGYNLEDQLGWGEDGFKSLKRFVNKAIKKQLDTTKCRSQQDRQALDTVCNLVTAEFPDMDSFENCWPVLNLIQMRLKYLSSRAQQKKRIGDSSNGAVKGEKRREKSPKSKSPAPSKK</sequence>
<accession>A0A0C9YMV7</accession>
<dbReference type="OrthoDB" id="2660310at2759"/>